<feature type="compositionally biased region" description="Polar residues" evidence="1">
    <location>
        <begin position="83"/>
        <end position="95"/>
    </location>
</feature>
<feature type="compositionally biased region" description="Acidic residues" evidence="1">
    <location>
        <begin position="183"/>
        <end position="195"/>
    </location>
</feature>
<dbReference type="AlphaFoldDB" id="A0A8H7Q9E0"/>
<feature type="compositionally biased region" description="Polar residues" evidence="1">
    <location>
        <begin position="22"/>
        <end position="33"/>
    </location>
</feature>
<keyword evidence="2" id="KW-1133">Transmembrane helix</keyword>
<feature type="region of interest" description="Disordered" evidence="1">
    <location>
        <begin position="83"/>
        <end position="113"/>
    </location>
</feature>
<evidence type="ECO:0000313" key="3">
    <source>
        <dbReference type="EMBL" id="KAG2188397.1"/>
    </source>
</evidence>
<feature type="region of interest" description="Disordered" evidence="1">
    <location>
        <begin position="1"/>
        <end position="33"/>
    </location>
</feature>
<feature type="compositionally biased region" description="Polar residues" evidence="1">
    <location>
        <begin position="1"/>
        <end position="12"/>
    </location>
</feature>
<keyword evidence="2" id="KW-0472">Membrane</keyword>
<evidence type="ECO:0000256" key="2">
    <source>
        <dbReference type="SAM" id="Phobius"/>
    </source>
</evidence>
<dbReference type="EMBL" id="JAEPRA010000002">
    <property type="protein sequence ID" value="KAG2188397.1"/>
    <property type="molecule type" value="Genomic_DNA"/>
</dbReference>
<name>A0A8H7Q9E0_9FUNG</name>
<evidence type="ECO:0000313" key="4">
    <source>
        <dbReference type="Proteomes" id="UP000612746"/>
    </source>
</evidence>
<keyword evidence="2" id="KW-0812">Transmembrane</keyword>
<sequence>MAHPFSSTQKPHITNPCRNFDSGLSSPPASPVATWSSNPDSYMYLLQRAYISLNHRSQDHKEISEDRNSPDEDDFFDNVTSSLARSQESRINQPPSLHLKSQPATPVSSRRASSTSYANFCTQVYDQWSETSSNEETECSADNLWNQFKQQIKDLQTENNNILSLVVDSELKLKNAAADVNYLEEEDEEEDDDENPASTIVHDDDDEYLEDEIDERVATKSRYSRQETRLSYYDEMLPPSPTEVALRSLLKNCKEQEGKRNVLDETLSLLNRGYDDKAFRRDIRRILGTSSAGTNPMDDPESIIDIMIRWLRFLIILFLSVVICILNGPSSLGDQR</sequence>
<organism evidence="3 4">
    <name type="scientific">Umbelopsis vinacea</name>
    <dbReference type="NCBI Taxonomy" id="44442"/>
    <lineage>
        <taxon>Eukaryota</taxon>
        <taxon>Fungi</taxon>
        <taxon>Fungi incertae sedis</taxon>
        <taxon>Mucoromycota</taxon>
        <taxon>Mucoromycotina</taxon>
        <taxon>Umbelopsidomycetes</taxon>
        <taxon>Umbelopsidales</taxon>
        <taxon>Umbelopsidaceae</taxon>
        <taxon>Umbelopsis</taxon>
    </lineage>
</organism>
<gene>
    <name evidence="3" type="ORF">INT44_001150</name>
</gene>
<comment type="caution">
    <text evidence="3">The sequence shown here is derived from an EMBL/GenBank/DDBJ whole genome shotgun (WGS) entry which is preliminary data.</text>
</comment>
<feature type="compositionally biased region" description="Polar residues" evidence="1">
    <location>
        <begin position="102"/>
        <end position="113"/>
    </location>
</feature>
<reference evidence="3" key="1">
    <citation type="submission" date="2020-12" db="EMBL/GenBank/DDBJ databases">
        <title>Metabolic potential, ecology and presence of endohyphal bacteria is reflected in genomic diversity of Mucoromycotina.</title>
        <authorList>
            <person name="Muszewska A."/>
            <person name="Okrasinska A."/>
            <person name="Steczkiewicz K."/>
            <person name="Drgas O."/>
            <person name="Orlowska M."/>
            <person name="Perlinska-Lenart U."/>
            <person name="Aleksandrzak-Piekarczyk T."/>
            <person name="Szatraj K."/>
            <person name="Zielenkiewicz U."/>
            <person name="Pilsyk S."/>
            <person name="Malc E."/>
            <person name="Mieczkowski P."/>
            <person name="Kruszewska J.S."/>
            <person name="Biernat P."/>
            <person name="Pawlowska J."/>
        </authorList>
    </citation>
    <scope>NUCLEOTIDE SEQUENCE</scope>
    <source>
        <strain evidence="3">WA0000051536</strain>
    </source>
</reference>
<keyword evidence="4" id="KW-1185">Reference proteome</keyword>
<dbReference type="Proteomes" id="UP000612746">
    <property type="component" value="Unassembled WGS sequence"/>
</dbReference>
<protein>
    <submittedName>
        <fullName evidence="3">Uncharacterized protein</fullName>
    </submittedName>
</protein>
<evidence type="ECO:0000256" key="1">
    <source>
        <dbReference type="SAM" id="MobiDB-lite"/>
    </source>
</evidence>
<dbReference type="OrthoDB" id="2413984at2759"/>
<feature type="transmembrane region" description="Helical" evidence="2">
    <location>
        <begin position="310"/>
        <end position="328"/>
    </location>
</feature>
<feature type="region of interest" description="Disordered" evidence="1">
    <location>
        <begin position="183"/>
        <end position="210"/>
    </location>
</feature>
<proteinExistence type="predicted"/>
<accession>A0A8H7Q9E0</accession>